<evidence type="ECO:0000259" key="1">
    <source>
        <dbReference type="Pfam" id="PF07859"/>
    </source>
</evidence>
<dbReference type="Gene3D" id="3.40.50.1820">
    <property type="entry name" value="alpha/beta hydrolase"/>
    <property type="match status" value="1"/>
</dbReference>
<feature type="domain" description="Alpha/beta hydrolase fold-3" evidence="1">
    <location>
        <begin position="4"/>
        <end position="109"/>
    </location>
</feature>
<dbReference type="EMBL" id="CM007387">
    <property type="protein sequence ID" value="ONK65089.1"/>
    <property type="molecule type" value="Genomic_DNA"/>
</dbReference>
<keyword evidence="3" id="KW-1185">Reference proteome</keyword>
<dbReference type="Gramene" id="ONK65089">
    <property type="protein sequence ID" value="ONK65089"/>
    <property type="gene ID" value="A4U43_C07F33490"/>
</dbReference>
<dbReference type="Proteomes" id="UP000243459">
    <property type="component" value="Chromosome 7"/>
</dbReference>
<proteinExistence type="predicted"/>
<evidence type="ECO:0000313" key="2">
    <source>
        <dbReference type="EMBL" id="ONK65089.1"/>
    </source>
</evidence>
<reference evidence="3" key="1">
    <citation type="journal article" date="2017" name="Nat. Commun.">
        <title>The asparagus genome sheds light on the origin and evolution of a young Y chromosome.</title>
        <authorList>
            <person name="Harkess A."/>
            <person name="Zhou J."/>
            <person name="Xu C."/>
            <person name="Bowers J.E."/>
            <person name="Van der Hulst R."/>
            <person name="Ayyampalayam S."/>
            <person name="Mercati F."/>
            <person name="Riccardi P."/>
            <person name="McKain M.R."/>
            <person name="Kakrana A."/>
            <person name="Tang H."/>
            <person name="Ray J."/>
            <person name="Groenendijk J."/>
            <person name="Arikit S."/>
            <person name="Mathioni S.M."/>
            <person name="Nakano M."/>
            <person name="Shan H."/>
            <person name="Telgmann-Rauber A."/>
            <person name="Kanno A."/>
            <person name="Yue Z."/>
            <person name="Chen H."/>
            <person name="Li W."/>
            <person name="Chen Y."/>
            <person name="Xu X."/>
            <person name="Zhang Y."/>
            <person name="Luo S."/>
            <person name="Chen H."/>
            <person name="Gao J."/>
            <person name="Mao Z."/>
            <person name="Pires J.C."/>
            <person name="Luo M."/>
            <person name="Kudrna D."/>
            <person name="Wing R.A."/>
            <person name="Meyers B.C."/>
            <person name="Yi K."/>
            <person name="Kong H."/>
            <person name="Lavrijsen P."/>
            <person name="Sunseri F."/>
            <person name="Falavigna A."/>
            <person name="Ye Y."/>
            <person name="Leebens-Mack J.H."/>
            <person name="Chen G."/>
        </authorList>
    </citation>
    <scope>NUCLEOTIDE SEQUENCE [LARGE SCALE GENOMIC DNA]</scope>
    <source>
        <strain evidence="3">cv. DH0086</strain>
    </source>
</reference>
<accession>A0A5P1EJW7</accession>
<dbReference type="InterPro" id="IPR029058">
    <property type="entry name" value="AB_hydrolase_fold"/>
</dbReference>
<gene>
    <name evidence="2" type="ORF">A4U43_C07F33490</name>
</gene>
<name>A0A5P1EJW7_ASPOF</name>
<dbReference type="Pfam" id="PF07859">
    <property type="entry name" value="Abhydrolase_3"/>
    <property type="match status" value="1"/>
</dbReference>
<evidence type="ECO:0000313" key="3">
    <source>
        <dbReference type="Proteomes" id="UP000243459"/>
    </source>
</evidence>
<organism evidence="2 3">
    <name type="scientific">Asparagus officinalis</name>
    <name type="common">Garden asparagus</name>
    <dbReference type="NCBI Taxonomy" id="4686"/>
    <lineage>
        <taxon>Eukaryota</taxon>
        <taxon>Viridiplantae</taxon>
        <taxon>Streptophyta</taxon>
        <taxon>Embryophyta</taxon>
        <taxon>Tracheophyta</taxon>
        <taxon>Spermatophyta</taxon>
        <taxon>Magnoliopsida</taxon>
        <taxon>Liliopsida</taxon>
        <taxon>Asparagales</taxon>
        <taxon>Asparagaceae</taxon>
        <taxon>Asparagoideae</taxon>
        <taxon>Asparagus</taxon>
    </lineage>
</organism>
<sequence length="174" mass="18451">MARVKRYILLQPFFSGPSARSRRPAGLKTASSALEKTAISVLAPVVAGAGHDRDDPLANPVRSPGPAWGEAEVGPMLWWAGGRDLLRDRDVEYGEEAEGVREESGVTVERGAEEEWGLGAEDGAVAEELENPAAVLDHVRGTRGVGGGGHGRLPAVLTQAVTESNSLQQYKTEL</sequence>
<protein>
    <recommendedName>
        <fullName evidence="1">Alpha/beta hydrolase fold-3 domain-containing protein</fullName>
    </recommendedName>
</protein>
<dbReference type="AlphaFoldDB" id="A0A5P1EJW7"/>
<dbReference type="InterPro" id="IPR013094">
    <property type="entry name" value="AB_hydrolase_3"/>
</dbReference>
<dbReference type="GO" id="GO:0016787">
    <property type="term" value="F:hydrolase activity"/>
    <property type="evidence" value="ECO:0007669"/>
    <property type="project" value="InterPro"/>
</dbReference>